<protein>
    <submittedName>
        <fullName evidence="1">Uncharacterized protein</fullName>
    </submittedName>
</protein>
<reference evidence="1 2" key="1">
    <citation type="submission" date="2019-07" db="EMBL/GenBank/DDBJ databases">
        <title>Whole genome shotgun sequence of Microvirga aerophila NBRC 106136.</title>
        <authorList>
            <person name="Hosoyama A."/>
            <person name="Uohara A."/>
            <person name="Ohji S."/>
            <person name="Ichikawa N."/>
        </authorList>
    </citation>
    <scope>NUCLEOTIDE SEQUENCE [LARGE SCALE GENOMIC DNA]</scope>
    <source>
        <strain evidence="1 2">NBRC 106136</strain>
    </source>
</reference>
<evidence type="ECO:0000313" key="2">
    <source>
        <dbReference type="Proteomes" id="UP000321085"/>
    </source>
</evidence>
<comment type="caution">
    <text evidence="1">The sequence shown here is derived from an EMBL/GenBank/DDBJ whole genome shotgun (WGS) entry which is preliminary data.</text>
</comment>
<dbReference type="EMBL" id="BJYU01000103">
    <property type="protein sequence ID" value="GEO17400.1"/>
    <property type="molecule type" value="Genomic_DNA"/>
</dbReference>
<gene>
    <name evidence="1" type="ORF">MAE02_50960</name>
</gene>
<dbReference type="AlphaFoldDB" id="A0A512BZN7"/>
<dbReference type="Proteomes" id="UP000321085">
    <property type="component" value="Unassembled WGS sequence"/>
</dbReference>
<organism evidence="1 2">
    <name type="scientific">Microvirga aerophila</name>
    <dbReference type="NCBI Taxonomy" id="670291"/>
    <lineage>
        <taxon>Bacteria</taxon>
        <taxon>Pseudomonadati</taxon>
        <taxon>Pseudomonadota</taxon>
        <taxon>Alphaproteobacteria</taxon>
        <taxon>Hyphomicrobiales</taxon>
        <taxon>Methylobacteriaceae</taxon>
        <taxon>Microvirga</taxon>
    </lineage>
</organism>
<keyword evidence="2" id="KW-1185">Reference proteome</keyword>
<name>A0A512BZN7_9HYPH</name>
<sequence length="173" mass="19676">MRPHRSTYSRRAQRVSTKKRTEARARLVRESVKAKQELDATVQSTERTAILERLLCDGIAYAALDFTPTKIRNFQFTVEWLESCIDDSPMYIESAWKGIIRTLVEPCIDICRPVVGESWPTTGDTPLPPFTDPELQLPLYPCIEIAAAFEARRPELARAAAMRFFSLLKSQNG</sequence>
<evidence type="ECO:0000313" key="1">
    <source>
        <dbReference type="EMBL" id="GEO17400.1"/>
    </source>
</evidence>
<accession>A0A512BZN7</accession>
<proteinExistence type="predicted"/>